<keyword evidence="5 7" id="KW-0807">Transducer</keyword>
<dbReference type="InterPro" id="IPR003660">
    <property type="entry name" value="HAMP_dom"/>
</dbReference>
<dbReference type="GO" id="GO:0006935">
    <property type="term" value="P:chemotaxis"/>
    <property type="evidence" value="ECO:0007669"/>
    <property type="project" value="InterPro"/>
</dbReference>
<feature type="domain" description="Methyl-accepting transducer" evidence="9">
    <location>
        <begin position="396"/>
        <end position="632"/>
    </location>
</feature>
<keyword evidence="4 8" id="KW-0472">Membrane</keyword>
<dbReference type="Gene3D" id="1.10.287.950">
    <property type="entry name" value="Methyl-accepting chemotaxis protein"/>
    <property type="match status" value="1"/>
</dbReference>
<dbReference type="PANTHER" id="PTHR32089">
    <property type="entry name" value="METHYL-ACCEPTING CHEMOTAXIS PROTEIN MCPB"/>
    <property type="match status" value="1"/>
</dbReference>
<evidence type="ECO:0000256" key="7">
    <source>
        <dbReference type="PROSITE-ProRule" id="PRU00284"/>
    </source>
</evidence>
<dbReference type="InterPro" id="IPR010910">
    <property type="entry name" value="Nitrate/nitrite_sensing_bac"/>
</dbReference>
<dbReference type="PROSITE" id="PS50885">
    <property type="entry name" value="HAMP"/>
    <property type="match status" value="1"/>
</dbReference>
<proteinExistence type="inferred from homology"/>
<dbReference type="FunFam" id="1.10.287.950:FF:000001">
    <property type="entry name" value="Methyl-accepting chemotaxis sensory transducer"/>
    <property type="match status" value="1"/>
</dbReference>
<gene>
    <name evidence="12" type="primary">mcp4_3</name>
    <name evidence="12" type="ORF">CAPSK01_001675</name>
</gene>
<dbReference type="SMART" id="SM00283">
    <property type="entry name" value="MA"/>
    <property type="match status" value="1"/>
</dbReference>
<evidence type="ECO:0000256" key="8">
    <source>
        <dbReference type="SAM" id="Phobius"/>
    </source>
</evidence>
<dbReference type="GO" id="GO:0004888">
    <property type="term" value="F:transmembrane signaling receptor activity"/>
    <property type="evidence" value="ECO:0007669"/>
    <property type="project" value="InterPro"/>
</dbReference>
<comment type="subcellular location">
    <subcellularLocation>
        <location evidence="1">Membrane</location>
        <topology evidence="1">Multi-pass membrane protein</topology>
    </subcellularLocation>
</comment>
<evidence type="ECO:0000256" key="3">
    <source>
        <dbReference type="ARBA" id="ARBA00022989"/>
    </source>
</evidence>
<dbReference type="Proteomes" id="UP000019812">
    <property type="component" value="Unassembled WGS sequence"/>
</dbReference>
<dbReference type="PRINTS" id="PR00260">
    <property type="entry name" value="CHEMTRNSDUCR"/>
</dbReference>
<evidence type="ECO:0000256" key="5">
    <source>
        <dbReference type="ARBA" id="ARBA00023224"/>
    </source>
</evidence>
<dbReference type="PROSITE" id="PS50111">
    <property type="entry name" value="CHEMOTAXIS_TRANSDUC_2"/>
    <property type="match status" value="1"/>
</dbReference>
<dbReference type="PANTHER" id="PTHR32089:SF119">
    <property type="entry name" value="METHYL-ACCEPTING CHEMOTAXIS PROTEIN CTPL"/>
    <property type="match status" value="1"/>
</dbReference>
<dbReference type="InterPro" id="IPR013587">
    <property type="entry name" value="Nitrate/nitrite_sensing"/>
</dbReference>
<dbReference type="InterPro" id="IPR004089">
    <property type="entry name" value="MCPsignal_dom"/>
</dbReference>
<feature type="domain" description="HAMP" evidence="10">
    <location>
        <begin position="350"/>
        <end position="391"/>
    </location>
</feature>
<protein>
    <submittedName>
        <fullName evidence="12">Methyl-accepting chemotaxis protein 4</fullName>
    </submittedName>
</protein>
<accession>A0A084Y276</accession>
<keyword evidence="3 8" id="KW-1133">Transmembrane helix</keyword>
<reference evidence="12 13" key="1">
    <citation type="submission" date="2014-07" db="EMBL/GenBank/DDBJ databases">
        <title>Expanding our view of genomic diversity in Candidatus Accumulibacter clades.</title>
        <authorList>
            <person name="Skennerton C.T."/>
            <person name="Barr J.J."/>
            <person name="Slater F.R."/>
            <person name="Bond P.L."/>
            <person name="Tyson G.W."/>
        </authorList>
    </citation>
    <scope>NUCLEOTIDE SEQUENCE [LARGE SCALE GENOMIC DNA]</scope>
    <source>
        <strain evidence="13">SK-01</strain>
    </source>
</reference>
<dbReference type="AlphaFoldDB" id="A0A084Y276"/>
<dbReference type="EMBL" id="JDSS02000019">
    <property type="protein sequence ID" value="KFB68820.1"/>
    <property type="molecule type" value="Genomic_DNA"/>
</dbReference>
<dbReference type="GO" id="GO:0007165">
    <property type="term" value="P:signal transduction"/>
    <property type="evidence" value="ECO:0007669"/>
    <property type="project" value="UniProtKB-KW"/>
</dbReference>
<dbReference type="Pfam" id="PF00015">
    <property type="entry name" value="MCPsignal"/>
    <property type="match status" value="1"/>
</dbReference>
<evidence type="ECO:0000256" key="4">
    <source>
        <dbReference type="ARBA" id="ARBA00023136"/>
    </source>
</evidence>
<dbReference type="GO" id="GO:0016020">
    <property type="term" value="C:membrane"/>
    <property type="evidence" value="ECO:0007669"/>
    <property type="project" value="UniProtKB-SubCell"/>
</dbReference>
<comment type="caution">
    <text evidence="12">The sequence shown here is derived from an EMBL/GenBank/DDBJ whole genome shotgun (WGS) entry which is preliminary data.</text>
</comment>
<evidence type="ECO:0000259" key="9">
    <source>
        <dbReference type="PROSITE" id="PS50111"/>
    </source>
</evidence>
<dbReference type="Pfam" id="PF08376">
    <property type="entry name" value="NIT"/>
    <property type="match status" value="1"/>
</dbReference>
<evidence type="ECO:0000259" key="10">
    <source>
        <dbReference type="PROSITE" id="PS50885"/>
    </source>
</evidence>
<feature type="transmembrane region" description="Helical" evidence="8">
    <location>
        <begin position="308"/>
        <end position="331"/>
    </location>
</feature>
<dbReference type="InterPro" id="IPR004090">
    <property type="entry name" value="Chemotax_Me-accpt_rcpt"/>
</dbReference>
<organism evidence="12 13">
    <name type="scientific">Candidatus Accumulibacter vicinus</name>
    <dbReference type="NCBI Taxonomy" id="2954382"/>
    <lineage>
        <taxon>Bacteria</taxon>
        <taxon>Pseudomonadati</taxon>
        <taxon>Pseudomonadota</taxon>
        <taxon>Betaproteobacteria</taxon>
        <taxon>Candidatus Accumulibacter</taxon>
    </lineage>
</organism>
<evidence type="ECO:0000256" key="2">
    <source>
        <dbReference type="ARBA" id="ARBA00022692"/>
    </source>
</evidence>
<dbReference type="STRING" id="1457154.CAPSK01_001675"/>
<sequence length="669" mass="71439">MANPSREMSTRNRLLFMLSLPLLALVVYSTLTVWGAIDELRSVRLSNAAIEAAIASSRLIHEQQKERGLSGGFLASRGEQFRSELSSQRELTNQKLDGLKLVATRLGETPRLAQALLQPVEAAIGKVTALSDLRRQVDALTAKPAESFAHYTAAISAGIEVIGAVAQATNNAEIARQATAYLMFVQAKEFAGRERATLNAAFAAKTFDPESFRRFIGIVAAHDLYMRSFRTFATAEARDTVDQTVKGGVVEEVAQMRRKALESIAGEEFDVAPALWFRASTARIDLMKTVESKLDEQILAELAQQEQAALRTLIVALLGSLTAVTVALLLSGATIRRLTRRLGGEPATAAALARAIAGGDLTQSIRLAPNDTQSVMAAMRTMQENLREMIAAVHATSGEVLSQASRLAGASSQVSAASSASSQSAQTIAAAVEQLSTSIQNISGSSDAVHSTSRETGEAAIAGWQIVSRTADEMKSIAEVVEASSRSVNELGQQSEEIATIANVIREIADQTNLLALNAAIEAARAGEQGRGFAVVADEVRKLAERTRRSTLEISSTVEKIRSCMTEAEKSMAAGTTRVRDALAEAERAKCSMDDIHGSASRVISSVDDITTQLREQSSSSKEISNNVSAIATSSTQVSDTVDSMAEIAKHLESLASTLEQSVKRFQLA</sequence>
<evidence type="ECO:0000259" key="11">
    <source>
        <dbReference type="PROSITE" id="PS50906"/>
    </source>
</evidence>
<comment type="similarity">
    <text evidence="6">Belongs to the methyl-accepting chemotaxis (MCP) protein family.</text>
</comment>
<evidence type="ECO:0000313" key="12">
    <source>
        <dbReference type="EMBL" id="KFB68820.1"/>
    </source>
</evidence>
<dbReference type="SUPFAM" id="SSF58104">
    <property type="entry name" value="Methyl-accepting chemotaxis protein (MCP) signaling domain"/>
    <property type="match status" value="1"/>
</dbReference>
<feature type="domain" description="NIT" evidence="11">
    <location>
        <begin position="54"/>
        <end position="305"/>
    </location>
</feature>
<evidence type="ECO:0000313" key="13">
    <source>
        <dbReference type="Proteomes" id="UP000019812"/>
    </source>
</evidence>
<evidence type="ECO:0000256" key="6">
    <source>
        <dbReference type="ARBA" id="ARBA00029447"/>
    </source>
</evidence>
<dbReference type="CDD" id="cd11386">
    <property type="entry name" value="MCP_signal"/>
    <property type="match status" value="1"/>
</dbReference>
<keyword evidence="2 8" id="KW-0812">Transmembrane</keyword>
<dbReference type="PROSITE" id="PS50906">
    <property type="entry name" value="NIT"/>
    <property type="match status" value="1"/>
</dbReference>
<evidence type="ECO:0000256" key="1">
    <source>
        <dbReference type="ARBA" id="ARBA00004141"/>
    </source>
</evidence>
<name>A0A084Y276_9PROT</name>